<keyword evidence="1" id="KW-0472">Membrane</keyword>
<accession>A0A1F8A8T8</accession>
<keyword evidence="3" id="KW-1185">Reference proteome</keyword>
<dbReference type="RefSeq" id="XP_022391843.1">
    <property type="nucleotide sequence ID" value="XM_022530004.1"/>
</dbReference>
<dbReference type="Proteomes" id="UP000179179">
    <property type="component" value="Unassembled WGS sequence"/>
</dbReference>
<protein>
    <recommendedName>
        <fullName evidence="4">Aflatrem synthesis protein A</fullName>
    </recommendedName>
</protein>
<evidence type="ECO:0000313" key="3">
    <source>
        <dbReference type="Proteomes" id="UP000179179"/>
    </source>
</evidence>
<organism evidence="2 3">
    <name type="scientific">Aspergillus bombycis</name>
    <dbReference type="NCBI Taxonomy" id="109264"/>
    <lineage>
        <taxon>Eukaryota</taxon>
        <taxon>Fungi</taxon>
        <taxon>Dikarya</taxon>
        <taxon>Ascomycota</taxon>
        <taxon>Pezizomycotina</taxon>
        <taxon>Eurotiomycetes</taxon>
        <taxon>Eurotiomycetidae</taxon>
        <taxon>Eurotiales</taxon>
        <taxon>Aspergillaceae</taxon>
        <taxon>Aspergillus</taxon>
    </lineage>
</organism>
<keyword evidence="1" id="KW-1133">Transmembrane helix</keyword>
<feature type="transmembrane region" description="Helical" evidence="1">
    <location>
        <begin position="80"/>
        <end position="102"/>
    </location>
</feature>
<gene>
    <name evidence="2" type="ORF">ABOM_002874</name>
</gene>
<feature type="transmembrane region" description="Helical" evidence="1">
    <location>
        <begin position="114"/>
        <end position="139"/>
    </location>
</feature>
<evidence type="ECO:0008006" key="4">
    <source>
        <dbReference type="Google" id="ProtNLM"/>
    </source>
</evidence>
<comment type="caution">
    <text evidence="2">The sequence shown here is derived from an EMBL/GenBank/DDBJ whole genome shotgun (WGS) entry which is preliminary data.</text>
</comment>
<dbReference type="AlphaFoldDB" id="A0A1F8A8T8"/>
<keyword evidence="1" id="KW-0812">Transmembrane</keyword>
<sequence>MNSVLSYSFWLMAMTSFYMMYISLFNDGFFDLLSQQLATRMLPGESPVALLSGYTGLNTLDYILDNTVIFFWPISQGHHAGLSLLGLSFSGGMIGIWMIVAVHICRTFSFMRGMAVTLIVGIAQQAVGPGIIIPCYFAIASKARPVYENPHPTGAGLTPTDGLVASMIMGYILPLATMSLTAPSMIAPHVKQQVIAAWQGWPVYFVVIMIVHHFTMGSTRPKESSARRQALSVYRFGFLCSYLCHITWLSAFVASELPSFIQSPNLCYLGPYGVTFPLFSQPAEALGALEAGLFTFLQWDYGIAAGAATVWATDRYIQECHRAGLEINKSRLIRRLLVWMLIDGPSATAVRLTWESEDILYLQHHD</sequence>
<feature type="transmembrane region" description="Helical" evidence="1">
    <location>
        <begin position="163"/>
        <end position="182"/>
    </location>
</feature>
<feature type="transmembrane region" description="Helical" evidence="1">
    <location>
        <begin position="194"/>
        <end position="214"/>
    </location>
</feature>
<reference evidence="2 3" key="1">
    <citation type="journal article" date="2016" name="Genome Biol. Evol.">
        <title>Draft genome sequence of an aflatoxigenic Aspergillus species, A. bombycis.</title>
        <authorList>
            <person name="Moore G.G."/>
            <person name="Mack B.M."/>
            <person name="Beltz S.B."/>
            <person name="Gilbert M.K."/>
        </authorList>
    </citation>
    <scope>NUCLEOTIDE SEQUENCE [LARGE SCALE GENOMIC DNA]</scope>
    <source>
        <strain evidence="3">NRRL 26010</strain>
    </source>
</reference>
<feature type="transmembrane region" description="Helical" evidence="1">
    <location>
        <begin position="7"/>
        <end position="25"/>
    </location>
</feature>
<dbReference type="EMBL" id="LYCR01000018">
    <property type="protein sequence ID" value="OGM48126.1"/>
    <property type="molecule type" value="Genomic_DNA"/>
</dbReference>
<name>A0A1F8A8T8_9EURO</name>
<dbReference type="GeneID" id="34446264"/>
<feature type="transmembrane region" description="Helical" evidence="1">
    <location>
        <begin position="234"/>
        <end position="254"/>
    </location>
</feature>
<dbReference type="STRING" id="109264.A0A1F8A8T8"/>
<proteinExistence type="predicted"/>
<dbReference type="OrthoDB" id="4475536at2759"/>
<evidence type="ECO:0000256" key="1">
    <source>
        <dbReference type="SAM" id="Phobius"/>
    </source>
</evidence>
<evidence type="ECO:0000313" key="2">
    <source>
        <dbReference type="EMBL" id="OGM48126.1"/>
    </source>
</evidence>